<accession>A0A1I1B7U5</accession>
<dbReference type="STRING" id="237018.SAMN04489723_111118"/>
<dbReference type="InterPro" id="IPR043732">
    <property type="entry name" value="DUF5675"/>
</dbReference>
<feature type="domain" description="DUF5675" evidence="1">
    <location>
        <begin position="5"/>
        <end position="116"/>
    </location>
</feature>
<sequence>MDLVLERECWPGGTNGTLLHDGQILSRTIEKPSAHFKPAVACCPEAVYQVERLYINRKAGLYLFRTPNGIKQAISPQVEIGVLPLHRNIVLVSEITGEGRGVPSQKALDELLHLVDQALKRGEKATLEIRSYPEHALNLTCHQIEWMD</sequence>
<dbReference type="Proteomes" id="UP000198790">
    <property type="component" value="Unassembled WGS sequence"/>
</dbReference>
<evidence type="ECO:0000259" key="1">
    <source>
        <dbReference type="Pfam" id="PF18925"/>
    </source>
</evidence>
<proteinExistence type="predicted"/>
<reference evidence="2 3" key="1">
    <citation type="submission" date="2016-10" db="EMBL/GenBank/DDBJ databases">
        <authorList>
            <person name="de Groot N.N."/>
        </authorList>
    </citation>
    <scope>NUCLEOTIDE SEQUENCE [LARGE SCALE GENOMIC DNA]</scope>
    <source>
        <strain evidence="2 3">DSM 23399</strain>
    </source>
</reference>
<evidence type="ECO:0000313" key="2">
    <source>
        <dbReference type="EMBL" id="SFB46424.1"/>
    </source>
</evidence>
<dbReference type="Pfam" id="PF18925">
    <property type="entry name" value="DUF5675"/>
    <property type="match status" value="1"/>
</dbReference>
<dbReference type="AlphaFoldDB" id="A0A1I1B7U5"/>
<dbReference type="EMBL" id="FOKK01000011">
    <property type="protein sequence ID" value="SFB46424.1"/>
    <property type="molecule type" value="Genomic_DNA"/>
</dbReference>
<keyword evidence="3" id="KW-1185">Reference proteome</keyword>
<evidence type="ECO:0000313" key="3">
    <source>
        <dbReference type="Proteomes" id="UP000198790"/>
    </source>
</evidence>
<organism evidence="2 3">
    <name type="scientific">Algoriphagus aquimarinus</name>
    <dbReference type="NCBI Taxonomy" id="237018"/>
    <lineage>
        <taxon>Bacteria</taxon>
        <taxon>Pseudomonadati</taxon>
        <taxon>Bacteroidota</taxon>
        <taxon>Cytophagia</taxon>
        <taxon>Cytophagales</taxon>
        <taxon>Cyclobacteriaceae</taxon>
        <taxon>Algoriphagus</taxon>
    </lineage>
</organism>
<dbReference type="OrthoDB" id="707810at2"/>
<protein>
    <recommendedName>
        <fullName evidence="1">DUF5675 domain-containing protein</fullName>
    </recommendedName>
</protein>
<name>A0A1I1B7U5_9BACT</name>
<dbReference type="RefSeq" id="WP_092898833.1">
    <property type="nucleotide sequence ID" value="NZ_FOKK01000011.1"/>
</dbReference>
<gene>
    <name evidence="2" type="ORF">SAMN04489723_111118</name>
</gene>